<proteinExistence type="predicted"/>
<protein>
    <submittedName>
        <fullName evidence="1">Uncharacterized protein</fullName>
    </submittedName>
</protein>
<dbReference type="AlphaFoldDB" id="A0A9W7F835"/>
<evidence type="ECO:0000313" key="1">
    <source>
        <dbReference type="EMBL" id="GMI06835.1"/>
    </source>
</evidence>
<reference evidence="2" key="1">
    <citation type="journal article" date="2023" name="Commun. Biol.">
        <title>Genome analysis of Parmales, the sister group of diatoms, reveals the evolutionary specialization of diatoms from phago-mixotrophs to photoautotrophs.</title>
        <authorList>
            <person name="Ban H."/>
            <person name="Sato S."/>
            <person name="Yoshikawa S."/>
            <person name="Yamada K."/>
            <person name="Nakamura Y."/>
            <person name="Ichinomiya M."/>
            <person name="Sato N."/>
            <person name="Blanc-Mathieu R."/>
            <person name="Endo H."/>
            <person name="Kuwata A."/>
            <person name="Ogata H."/>
        </authorList>
    </citation>
    <scope>NUCLEOTIDE SEQUENCE [LARGE SCALE GENOMIC DNA]</scope>
    <source>
        <strain evidence="2">NIES 3700</strain>
    </source>
</reference>
<dbReference type="OrthoDB" id="186314at2759"/>
<keyword evidence="2" id="KW-1185">Reference proteome</keyword>
<dbReference type="EMBL" id="BRXW01000106">
    <property type="protein sequence ID" value="GMI06835.1"/>
    <property type="molecule type" value="Genomic_DNA"/>
</dbReference>
<organism evidence="1 2">
    <name type="scientific">Triparma laevis f. longispina</name>
    <dbReference type="NCBI Taxonomy" id="1714387"/>
    <lineage>
        <taxon>Eukaryota</taxon>
        <taxon>Sar</taxon>
        <taxon>Stramenopiles</taxon>
        <taxon>Ochrophyta</taxon>
        <taxon>Bolidophyceae</taxon>
        <taxon>Parmales</taxon>
        <taxon>Triparmaceae</taxon>
        <taxon>Triparma</taxon>
    </lineage>
</organism>
<gene>
    <name evidence="1" type="ORF">TrLO_g15376</name>
</gene>
<dbReference type="Proteomes" id="UP001165122">
    <property type="component" value="Unassembled WGS sequence"/>
</dbReference>
<evidence type="ECO:0000313" key="2">
    <source>
        <dbReference type="Proteomes" id="UP001165122"/>
    </source>
</evidence>
<name>A0A9W7F835_9STRA</name>
<sequence>MSLRFASQFARRAPSIASRLQTGAAPTFSRAAPMGLRVLSTTTMPAKPTIAEAKCCPREFYEMSNDMIIRLSAEGIFEAIEERLVRDIMSVDECEWDEARTKFEQISSKNQEGMFLQTIPYYTGISVGLVGAFSSIPLCFEINTVHWFNEHYVTTEIPPPEDLETWLEVGSWAWNWMEPPLGQVSFFLLALQFARAQMENLGIKPYTAMMKSRRADKLVNAFPSYCPNLLRDFSKAQSLIG</sequence>
<accession>A0A9W7F835</accession>
<comment type="caution">
    <text evidence="1">The sequence shown here is derived from an EMBL/GenBank/DDBJ whole genome shotgun (WGS) entry which is preliminary data.</text>
</comment>